<dbReference type="SUPFAM" id="SSF52949">
    <property type="entry name" value="Macro domain-like"/>
    <property type="match status" value="1"/>
</dbReference>
<dbReference type="AlphaFoldDB" id="A0A285SXH9"/>
<dbReference type="InterPro" id="IPR043472">
    <property type="entry name" value="Macro_dom-like"/>
</dbReference>
<dbReference type="SMART" id="SM00506">
    <property type="entry name" value="A1pp"/>
    <property type="match status" value="1"/>
</dbReference>
<dbReference type="InterPro" id="IPR002589">
    <property type="entry name" value="Macro_dom"/>
</dbReference>
<dbReference type="Gene3D" id="3.40.220.10">
    <property type="entry name" value="Leucine Aminopeptidase, subunit E, domain 1"/>
    <property type="match status" value="1"/>
</dbReference>
<evidence type="ECO:0000256" key="1">
    <source>
        <dbReference type="ARBA" id="ARBA00035885"/>
    </source>
</evidence>
<dbReference type="RefSeq" id="WP_097175348.1">
    <property type="nucleotide sequence ID" value="NZ_OBML01000007.1"/>
</dbReference>
<dbReference type="GO" id="GO:0140291">
    <property type="term" value="P:peptidyl-glutamate ADP-deribosylation"/>
    <property type="evidence" value="ECO:0007669"/>
    <property type="project" value="TreeGrafter"/>
</dbReference>
<keyword evidence="4" id="KW-1185">Reference proteome</keyword>
<dbReference type="InterPro" id="IPR050892">
    <property type="entry name" value="ADP-ribose_metab_enzymes"/>
</dbReference>
<dbReference type="PROSITE" id="PS51154">
    <property type="entry name" value="MACRO"/>
    <property type="match status" value="1"/>
</dbReference>
<dbReference type="PANTHER" id="PTHR12521:SF0">
    <property type="entry name" value="ADP-RIBOSE GLYCOHYDROLASE OARD1"/>
    <property type="match status" value="1"/>
</dbReference>
<comment type="catalytic activity">
    <reaction evidence="1">
        <text>an N-(ADP-alpha-D-ribosyl)-thymidine in DNA + H2O = a thymidine in DNA + ADP-D-ribose</text>
        <dbReference type="Rhea" id="RHEA:71655"/>
        <dbReference type="Rhea" id="RHEA-COMP:13556"/>
        <dbReference type="Rhea" id="RHEA-COMP:18051"/>
        <dbReference type="ChEBI" id="CHEBI:15377"/>
        <dbReference type="ChEBI" id="CHEBI:57967"/>
        <dbReference type="ChEBI" id="CHEBI:137386"/>
        <dbReference type="ChEBI" id="CHEBI:191199"/>
    </reaction>
    <physiologicalReaction direction="left-to-right" evidence="1">
        <dbReference type="Rhea" id="RHEA:71656"/>
    </physiologicalReaction>
</comment>
<sequence>MIRYTTGDILRADAEAIVNTVNCVGIMGRGVALQFKNAFPANFKAYEAACKHDDVQPGKMFVFETGTFTNPKYIINFPTKRHWRGKSRMEDIDSGLVALAEEIRQRGIRSIAIPPLGSGLGGLNWEDVRPRIEAALRDLQDLEVIVFEPNSAPATTKSREVPTMSPGRAALVVLMNRYLGGLMDPFVTLLEVHKLMYFMQEAGEPLRLKYAKAPYGPYAENLRHVLRAVEGHLVSGYADGGDAPDKQLELVPCAVRDAESFLSDKQDTAARFDRVAELVEGFETPFGLELLATVHWVTTREDAVSAETATAKIYAWNERKKRFSPRQISIALQTLQNKGWIGSA</sequence>
<dbReference type="CDD" id="cd02901">
    <property type="entry name" value="Macro_Poa1p-like"/>
    <property type="match status" value="1"/>
</dbReference>
<dbReference type="PANTHER" id="PTHR12521">
    <property type="entry name" value="PROTEIN C6ORF130"/>
    <property type="match status" value="1"/>
</dbReference>
<proteinExistence type="predicted"/>
<organism evidence="3 4">
    <name type="scientific">Stappia indica</name>
    <dbReference type="NCBI Taxonomy" id="538381"/>
    <lineage>
        <taxon>Bacteria</taxon>
        <taxon>Pseudomonadati</taxon>
        <taxon>Pseudomonadota</taxon>
        <taxon>Alphaproteobacteria</taxon>
        <taxon>Hyphomicrobiales</taxon>
        <taxon>Stappiaceae</taxon>
        <taxon>Stappia</taxon>
    </lineage>
</organism>
<evidence type="ECO:0000313" key="3">
    <source>
        <dbReference type="EMBL" id="SOC13384.1"/>
    </source>
</evidence>
<reference evidence="3 4" key="1">
    <citation type="submission" date="2017-08" db="EMBL/GenBank/DDBJ databases">
        <authorList>
            <person name="de Groot N.N."/>
        </authorList>
    </citation>
    <scope>NUCLEOTIDE SEQUENCE [LARGE SCALE GENOMIC DNA]</scope>
    <source>
        <strain evidence="3 4">USBA 352</strain>
    </source>
</reference>
<evidence type="ECO:0000313" key="4">
    <source>
        <dbReference type="Proteomes" id="UP000219331"/>
    </source>
</evidence>
<evidence type="ECO:0000259" key="2">
    <source>
        <dbReference type="PROSITE" id="PS51154"/>
    </source>
</evidence>
<dbReference type="EMBL" id="OBML01000007">
    <property type="protein sequence ID" value="SOC13384.1"/>
    <property type="molecule type" value="Genomic_DNA"/>
</dbReference>
<dbReference type="OrthoDB" id="9780211at2"/>
<dbReference type="Pfam" id="PF01661">
    <property type="entry name" value="Macro"/>
    <property type="match status" value="1"/>
</dbReference>
<protein>
    <submittedName>
        <fullName evidence="3">O-acetyl-ADP-ribose deacetylase (Regulator of RNase III), contains Macro domain</fullName>
    </submittedName>
</protein>
<feature type="domain" description="Macro" evidence="2">
    <location>
        <begin position="1"/>
        <end position="163"/>
    </location>
</feature>
<name>A0A285SXH9_9HYPH</name>
<gene>
    <name evidence="3" type="ORF">SAMN05421512_107152</name>
</gene>
<dbReference type="Proteomes" id="UP000219331">
    <property type="component" value="Unassembled WGS sequence"/>
</dbReference>
<accession>A0A285SXH9</accession>